<reference evidence="2" key="1">
    <citation type="submission" date="2021-03" db="EMBL/GenBank/DDBJ databases">
        <authorList>
            <consortium name="Genoscope - CEA"/>
            <person name="William W."/>
        </authorList>
    </citation>
    <scope>NUCLEOTIDE SEQUENCE</scope>
    <source>
        <strain evidence="2">Doubled-haploid Pahang</strain>
    </source>
</reference>
<dbReference type="GO" id="GO:0004252">
    <property type="term" value="F:serine-type endopeptidase activity"/>
    <property type="evidence" value="ECO:0007669"/>
    <property type="project" value="InterPro"/>
</dbReference>
<dbReference type="InterPro" id="IPR020568">
    <property type="entry name" value="Ribosomal_Su5_D2-typ_SF"/>
</dbReference>
<dbReference type="GO" id="GO:0006508">
    <property type="term" value="P:proteolysis"/>
    <property type="evidence" value="ECO:0007669"/>
    <property type="project" value="InterPro"/>
</dbReference>
<dbReference type="Gene3D" id="3.30.230.10">
    <property type="match status" value="1"/>
</dbReference>
<evidence type="ECO:0000313" key="4">
    <source>
        <dbReference type="Proteomes" id="UP000012960"/>
    </source>
</evidence>
<dbReference type="EnsemblPlants" id="Ma01_t09320.1">
    <property type="protein sequence ID" value="Ma01_p09320.1"/>
    <property type="gene ID" value="Ma01_g09320"/>
</dbReference>
<dbReference type="GO" id="GO:0030163">
    <property type="term" value="P:protein catabolic process"/>
    <property type="evidence" value="ECO:0007669"/>
    <property type="project" value="InterPro"/>
</dbReference>
<dbReference type="Pfam" id="PF05362">
    <property type="entry name" value="Lon_C"/>
    <property type="match status" value="1"/>
</dbReference>
<dbReference type="PANTHER" id="PTHR43718:SF2">
    <property type="entry name" value="LON PROTEASE HOMOLOG, MITOCHONDRIAL"/>
    <property type="match status" value="1"/>
</dbReference>
<gene>
    <name evidence="2" type="ORF">GSMUA_293140.1</name>
</gene>
<dbReference type="SUPFAM" id="SSF54211">
    <property type="entry name" value="Ribosomal protein S5 domain 2-like"/>
    <property type="match status" value="1"/>
</dbReference>
<name>A0A804HS31_MUSAM</name>
<dbReference type="AlphaFoldDB" id="A0A804HS31"/>
<evidence type="ECO:0000259" key="1">
    <source>
        <dbReference type="Pfam" id="PF05362"/>
    </source>
</evidence>
<protein>
    <submittedName>
        <fullName evidence="2">(wild Malaysian banana) hypothetical protein</fullName>
    </submittedName>
</protein>
<proteinExistence type="predicted"/>
<dbReference type="PANTHER" id="PTHR43718">
    <property type="entry name" value="LON PROTEASE"/>
    <property type="match status" value="1"/>
</dbReference>
<accession>A0A804HS31</accession>
<dbReference type="InParanoid" id="A0A804HS31"/>
<reference evidence="3" key="2">
    <citation type="submission" date="2021-05" db="UniProtKB">
        <authorList>
            <consortium name="EnsemblPlants"/>
        </authorList>
    </citation>
    <scope>IDENTIFICATION</scope>
    <source>
        <strain evidence="3">subsp. malaccensis</strain>
    </source>
</reference>
<keyword evidence="4" id="KW-1185">Reference proteome</keyword>
<sequence length="85" mass="9292">MKENAQKDHTVARAILLQKEPGNKLFANSKLHLHVPAGAAQKGGPPTRITLLLSLAMNKPVKKELSMISEVTVTGRMLPIRGVWN</sequence>
<evidence type="ECO:0000313" key="2">
    <source>
        <dbReference type="EMBL" id="CAG1859019.1"/>
    </source>
</evidence>
<dbReference type="Gramene" id="Ma01_t09320.1">
    <property type="protein sequence ID" value="Ma01_p09320.1"/>
    <property type="gene ID" value="Ma01_g09320"/>
</dbReference>
<evidence type="ECO:0000313" key="3">
    <source>
        <dbReference type="EnsemblPlants" id="Ma01_p09320.1"/>
    </source>
</evidence>
<dbReference type="InterPro" id="IPR014721">
    <property type="entry name" value="Ribsml_uS5_D2-typ_fold_subgr"/>
</dbReference>
<dbReference type="Proteomes" id="UP000012960">
    <property type="component" value="Unplaced"/>
</dbReference>
<dbReference type="EMBL" id="HG996466">
    <property type="protein sequence ID" value="CAG1859019.1"/>
    <property type="molecule type" value="Genomic_DNA"/>
</dbReference>
<dbReference type="GO" id="GO:0004176">
    <property type="term" value="F:ATP-dependent peptidase activity"/>
    <property type="evidence" value="ECO:0007669"/>
    <property type="project" value="InterPro"/>
</dbReference>
<organism evidence="3 4">
    <name type="scientific">Musa acuminata subsp. malaccensis</name>
    <name type="common">Wild banana</name>
    <name type="synonym">Musa malaccensis</name>
    <dbReference type="NCBI Taxonomy" id="214687"/>
    <lineage>
        <taxon>Eukaryota</taxon>
        <taxon>Viridiplantae</taxon>
        <taxon>Streptophyta</taxon>
        <taxon>Embryophyta</taxon>
        <taxon>Tracheophyta</taxon>
        <taxon>Spermatophyta</taxon>
        <taxon>Magnoliopsida</taxon>
        <taxon>Liliopsida</taxon>
        <taxon>Zingiberales</taxon>
        <taxon>Musaceae</taxon>
        <taxon>Musa</taxon>
    </lineage>
</organism>
<feature type="domain" description="Lon proteolytic" evidence="1">
    <location>
        <begin position="1"/>
        <end position="83"/>
    </location>
</feature>
<dbReference type="InterPro" id="IPR027065">
    <property type="entry name" value="Lon_Prtase"/>
</dbReference>
<dbReference type="InterPro" id="IPR008269">
    <property type="entry name" value="Lon_proteolytic"/>
</dbReference>
<dbReference type="GO" id="GO:0005524">
    <property type="term" value="F:ATP binding"/>
    <property type="evidence" value="ECO:0007669"/>
    <property type="project" value="InterPro"/>
</dbReference>